<dbReference type="PANTHER" id="PTHR43689:SF8">
    <property type="entry name" value="ALPHA_BETA-HYDROLASES SUPERFAMILY PROTEIN"/>
    <property type="match status" value="1"/>
</dbReference>
<name>A0A7X3MT81_9HYPH</name>
<dbReference type="RefSeq" id="WP_160885359.1">
    <property type="nucleotide sequence ID" value="NZ_WURB01000010.1"/>
</dbReference>
<dbReference type="Gene3D" id="3.40.50.1820">
    <property type="entry name" value="alpha/beta hydrolase"/>
    <property type="match status" value="1"/>
</dbReference>
<keyword evidence="2" id="KW-0378">Hydrolase</keyword>
<reference evidence="2 3" key="2">
    <citation type="submission" date="2020-01" db="EMBL/GenBank/DDBJ databases">
        <title>Microvirga sp. nov., an arsenate reduction bacterium isolated from Tibet hotspring sediments.</title>
        <authorList>
            <person name="Xian W.-D."/>
            <person name="Li W.-J."/>
        </authorList>
    </citation>
    <scope>NUCLEOTIDE SEQUENCE [LARGE SCALE GENOMIC DNA]</scope>
    <source>
        <strain evidence="2 3">KCTC 23863</strain>
    </source>
</reference>
<dbReference type="SUPFAM" id="SSF53474">
    <property type="entry name" value="alpha/beta-Hydrolases"/>
    <property type="match status" value="1"/>
</dbReference>
<dbReference type="InterPro" id="IPR029058">
    <property type="entry name" value="AB_hydrolase_fold"/>
</dbReference>
<dbReference type="Pfam" id="PF12697">
    <property type="entry name" value="Abhydrolase_6"/>
    <property type="match status" value="1"/>
</dbReference>
<proteinExistence type="predicted"/>
<accession>A0A7X3MT81</accession>
<sequence length="337" mass="36857">MMSFVLGLLAACLLLLMAGAAFTYAYGWFIGRRYPPTGRFMEVGGLRLHYRDVEPAGESRGTIVLLHGASSNLVESMLGLGSHLAPRYRVIAFDRPGHGWSERSGGLSAAEPARQAALMAEALRRLKVRNAVVVGHSWSGTIVPYFALDHRDVTGAILILSGITTPWPGGYIGWYRRFIASWAGWLAMRTLALPVTLVMRPWLKRKTYAPQLPTPGIVRNGFIPLAFRPGAYEANMQDFAVMFDAVSRQSPRYGEIRMPVTVIAGDCDEIVWSDLHSRSFANAVPGAQLILLPGIGHMPQYVDGRTVLAAIEALAERIETVPVPLARMDRDGSDAIG</sequence>
<evidence type="ECO:0000313" key="2">
    <source>
        <dbReference type="EMBL" id="MXQ12772.1"/>
    </source>
</evidence>
<dbReference type="InterPro" id="IPR000073">
    <property type="entry name" value="AB_hydrolase_1"/>
</dbReference>
<dbReference type="PANTHER" id="PTHR43689">
    <property type="entry name" value="HYDROLASE"/>
    <property type="match status" value="1"/>
</dbReference>
<dbReference type="PRINTS" id="PR00111">
    <property type="entry name" value="ABHYDROLASE"/>
</dbReference>
<gene>
    <name evidence="2" type="ORF">GR328_15160</name>
</gene>
<dbReference type="AlphaFoldDB" id="A0A7X3MT81"/>
<dbReference type="EMBL" id="WURB01000010">
    <property type="protein sequence ID" value="MXQ12772.1"/>
    <property type="molecule type" value="Genomic_DNA"/>
</dbReference>
<feature type="domain" description="AB hydrolase-1" evidence="1">
    <location>
        <begin position="63"/>
        <end position="301"/>
    </location>
</feature>
<dbReference type="OrthoDB" id="9815441at2"/>
<protein>
    <submittedName>
        <fullName evidence="2">Alpha/beta fold hydrolase</fullName>
    </submittedName>
</protein>
<organism evidence="2 3">
    <name type="scientific">Microvirga makkahensis</name>
    <dbReference type="NCBI Taxonomy" id="1128670"/>
    <lineage>
        <taxon>Bacteria</taxon>
        <taxon>Pseudomonadati</taxon>
        <taxon>Pseudomonadota</taxon>
        <taxon>Alphaproteobacteria</taxon>
        <taxon>Hyphomicrobiales</taxon>
        <taxon>Methylobacteriaceae</taxon>
        <taxon>Microvirga</taxon>
    </lineage>
</organism>
<comment type="caution">
    <text evidence="2">The sequence shown here is derived from an EMBL/GenBank/DDBJ whole genome shotgun (WGS) entry which is preliminary data.</text>
</comment>
<evidence type="ECO:0000259" key="1">
    <source>
        <dbReference type="Pfam" id="PF12697"/>
    </source>
</evidence>
<dbReference type="GO" id="GO:0016787">
    <property type="term" value="F:hydrolase activity"/>
    <property type="evidence" value="ECO:0007669"/>
    <property type="project" value="UniProtKB-KW"/>
</dbReference>
<dbReference type="Proteomes" id="UP000436483">
    <property type="component" value="Unassembled WGS sequence"/>
</dbReference>
<evidence type="ECO:0000313" key="3">
    <source>
        <dbReference type="Proteomes" id="UP000436483"/>
    </source>
</evidence>
<reference evidence="2 3" key="1">
    <citation type="submission" date="2019-12" db="EMBL/GenBank/DDBJ databases">
        <authorList>
            <person name="Yuan C.-G."/>
        </authorList>
    </citation>
    <scope>NUCLEOTIDE SEQUENCE [LARGE SCALE GENOMIC DNA]</scope>
    <source>
        <strain evidence="2 3">KCTC 23863</strain>
    </source>
</reference>
<keyword evidence="3" id="KW-1185">Reference proteome</keyword>